<comment type="caution">
    <text evidence="3">The sequence shown here is derived from an EMBL/GenBank/DDBJ whole genome shotgun (WGS) entry which is preliminary data.</text>
</comment>
<dbReference type="EMBL" id="JBEDNY010000001">
    <property type="protein sequence ID" value="MEZ3162902.1"/>
    <property type="molecule type" value="Genomic_DNA"/>
</dbReference>
<accession>A0ABD5LY32</accession>
<keyword evidence="2" id="KW-1133">Transmembrane helix</keyword>
<feature type="transmembrane region" description="Helical" evidence="2">
    <location>
        <begin position="147"/>
        <end position="180"/>
    </location>
</feature>
<feature type="transmembrane region" description="Helical" evidence="2">
    <location>
        <begin position="226"/>
        <end position="244"/>
    </location>
</feature>
<evidence type="ECO:0000256" key="2">
    <source>
        <dbReference type="SAM" id="Phobius"/>
    </source>
</evidence>
<feature type="compositionally biased region" description="Low complexity" evidence="1">
    <location>
        <begin position="383"/>
        <end position="396"/>
    </location>
</feature>
<gene>
    <name evidence="3" type="ORF">ABNG04_03250</name>
</gene>
<proteinExistence type="predicted"/>
<evidence type="ECO:0000256" key="1">
    <source>
        <dbReference type="SAM" id="MobiDB-lite"/>
    </source>
</evidence>
<dbReference type="Proteomes" id="UP001567572">
    <property type="component" value="Unassembled WGS sequence"/>
</dbReference>
<dbReference type="InterPro" id="IPR025098">
    <property type="entry name" value="DUF4013"/>
</dbReference>
<feature type="transmembrane region" description="Helical" evidence="2">
    <location>
        <begin position="35"/>
        <end position="60"/>
    </location>
</feature>
<evidence type="ECO:0000313" key="3">
    <source>
        <dbReference type="EMBL" id="MEZ3162902.1"/>
    </source>
</evidence>
<dbReference type="RefSeq" id="WP_371160001.1">
    <property type="nucleotide sequence ID" value="NZ_JBEDNX010000001.1"/>
</dbReference>
<organism evidence="3 4">
    <name type="scientific">Halorubrum miltondacostae</name>
    <dbReference type="NCBI Taxonomy" id="3076378"/>
    <lineage>
        <taxon>Archaea</taxon>
        <taxon>Methanobacteriati</taxon>
        <taxon>Methanobacteriota</taxon>
        <taxon>Stenosarchaea group</taxon>
        <taxon>Halobacteria</taxon>
        <taxon>Halobacteriales</taxon>
        <taxon>Haloferacaceae</taxon>
        <taxon>Halorubrum</taxon>
    </lineage>
</organism>
<protein>
    <submittedName>
        <fullName evidence="3">DUF4013 domain-containing protein</fullName>
    </submittedName>
</protein>
<feature type="transmembrane region" description="Helical" evidence="2">
    <location>
        <begin position="201"/>
        <end position="220"/>
    </location>
</feature>
<dbReference type="AlphaFoldDB" id="A0ABD5LY32"/>
<name>A0ABD5LY32_9EURY</name>
<sequence length="414" mass="40047">MLTAAAAALARTDDTVGVALVGGAVTLLAWVLTPLWLIGVLFVSPLVAVAAPVALAPSLVARGYFVRVTRSAIQSGDAGGAPSLVAWGELVRDGVKSALLSAALLAPLAGGLAVAVGVVAALVAGPVDPGAAAATVESALGPAGPAAVAVAAAGVGVAFVGAYLLAFAYVRPAALAAFAASGRLRDGLNPRRVADVAATGPYATGWTLAVGALAVGYAVAAPTAPLVVGIALAFLVRVVAHGLYGRGAARAMAAGSEDRGETGPTVGAGRVDRSAETQATRVAGAARGTGPTRGGTTTRGTVAPESGHAPESPPVQVVSGDGGRPMYSEPPAAVQVGRAVPVGDEGDDVEGDTGAVGDVADAIDASDGGGVADATDTDDVSDTSDAVADSTSAAAARNDGFEWGPTLDDAEDKG</sequence>
<keyword evidence="2" id="KW-0472">Membrane</keyword>
<feature type="compositionally biased region" description="Low complexity" evidence="1">
    <location>
        <begin position="279"/>
        <end position="304"/>
    </location>
</feature>
<feature type="transmembrane region" description="Helical" evidence="2">
    <location>
        <begin position="102"/>
        <end position="127"/>
    </location>
</feature>
<dbReference type="Pfam" id="PF13197">
    <property type="entry name" value="DUF4013"/>
    <property type="match status" value="1"/>
</dbReference>
<feature type="region of interest" description="Disordered" evidence="1">
    <location>
        <begin position="343"/>
        <end position="414"/>
    </location>
</feature>
<keyword evidence="2" id="KW-0812">Transmembrane</keyword>
<evidence type="ECO:0000313" key="4">
    <source>
        <dbReference type="Proteomes" id="UP001567572"/>
    </source>
</evidence>
<feature type="region of interest" description="Disordered" evidence="1">
    <location>
        <begin position="253"/>
        <end position="321"/>
    </location>
</feature>
<reference evidence="3 4" key="1">
    <citation type="submission" date="2024-06" db="EMBL/GenBank/DDBJ databases">
        <title>Halorubrum miltondacostae sp. nov., a potential PHA producer isolated from an inland solar saltern in Rio Maior, Portugal.</title>
        <authorList>
            <person name="Albuquerque L."/>
            <person name="Viver T."/>
            <person name="Barroso C."/>
            <person name="Claudino R."/>
            <person name="Galvan M."/>
            <person name="Simoes G."/>
            <person name="Lobo Da Cunha A."/>
            <person name="Egas C."/>
        </authorList>
    </citation>
    <scope>NUCLEOTIDE SEQUENCE [LARGE SCALE GENOMIC DNA]</scope>
    <source>
        <strain evidence="3 4">RMP-11</strain>
    </source>
</reference>
<feature type="compositionally biased region" description="Low complexity" evidence="1">
    <location>
        <begin position="352"/>
        <end position="366"/>
    </location>
</feature>
<keyword evidence="4" id="KW-1185">Reference proteome</keyword>